<reference evidence="1" key="1">
    <citation type="submission" date="2014-09" db="EMBL/GenBank/DDBJ databases">
        <authorList>
            <person name="Magalhaes I.L.F."/>
            <person name="Oliveira U."/>
            <person name="Santos F.R."/>
            <person name="Vidigal T.H.D.A."/>
            <person name="Brescovit A.D."/>
            <person name="Santos A.J."/>
        </authorList>
    </citation>
    <scope>NUCLEOTIDE SEQUENCE</scope>
    <source>
        <tissue evidence="1">Shoot tissue taken approximately 20 cm above the soil surface</tissue>
    </source>
</reference>
<name>A0A0A9CHE1_ARUDO</name>
<dbReference type="EMBL" id="GBRH01224012">
    <property type="protein sequence ID" value="JAD73883.1"/>
    <property type="molecule type" value="Transcribed_RNA"/>
</dbReference>
<protein>
    <submittedName>
        <fullName evidence="1">Uncharacterized protein</fullName>
    </submittedName>
</protein>
<accession>A0A0A9CHE1</accession>
<evidence type="ECO:0000313" key="1">
    <source>
        <dbReference type="EMBL" id="JAD73883.1"/>
    </source>
</evidence>
<dbReference type="AlphaFoldDB" id="A0A0A9CHE1"/>
<organism evidence="1">
    <name type="scientific">Arundo donax</name>
    <name type="common">Giant reed</name>
    <name type="synonym">Donax arundinaceus</name>
    <dbReference type="NCBI Taxonomy" id="35708"/>
    <lineage>
        <taxon>Eukaryota</taxon>
        <taxon>Viridiplantae</taxon>
        <taxon>Streptophyta</taxon>
        <taxon>Embryophyta</taxon>
        <taxon>Tracheophyta</taxon>
        <taxon>Spermatophyta</taxon>
        <taxon>Magnoliopsida</taxon>
        <taxon>Liliopsida</taxon>
        <taxon>Poales</taxon>
        <taxon>Poaceae</taxon>
        <taxon>PACMAD clade</taxon>
        <taxon>Arundinoideae</taxon>
        <taxon>Arundineae</taxon>
        <taxon>Arundo</taxon>
    </lineage>
</organism>
<proteinExistence type="predicted"/>
<sequence length="24" mass="2823">MSEDYVGIRRNFVRSCLLLGSFYP</sequence>
<reference evidence="1" key="2">
    <citation type="journal article" date="2015" name="Data Brief">
        <title>Shoot transcriptome of the giant reed, Arundo donax.</title>
        <authorList>
            <person name="Barrero R.A."/>
            <person name="Guerrero F.D."/>
            <person name="Moolhuijzen P."/>
            <person name="Goolsby J.A."/>
            <person name="Tidwell J."/>
            <person name="Bellgard S.E."/>
            <person name="Bellgard M.I."/>
        </authorList>
    </citation>
    <scope>NUCLEOTIDE SEQUENCE</scope>
    <source>
        <tissue evidence="1">Shoot tissue taken approximately 20 cm above the soil surface</tissue>
    </source>
</reference>